<dbReference type="EMBL" id="CARXXK010001085">
    <property type="protein sequence ID" value="CAI6373187.1"/>
    <property type="molecule type" value="Genomic_DNA"/>
</dbReference>
<dbReference type="InterPro" id="IPR023780">
    <property type="entry name" value="Chromo_domain"/>
</dbReference>
<protein>
    <recommendedName>
        <fullName evidence="4">Chromo domain-containing protein</fullName>
    </recommendedName>
</protein>
<dbReference type="SMART" id="SM00298">
    <property type="entry name" value="CHROMO"/>
    <property type="match status" value="2"/>
</dbReference>
<comment type="subcellular location">
    <subcellularLocation>
        <location evidence="1">Nucleus</location>
    </subcellularLocation>
</comment>
<gene>
    <name evidence="5" type="ORF">MEUPH1_LOCUS26973</name>
</gene>
<dbReference type="GO" id="GO:0005694">
    <property type="term" value="C:chromosome"/>
    <property type="evidence" value="ECO:0007669"/>
    <property type="project" value="UniProtKB-ARBA"/>
</dbReference>
<evidence type="ECO:0000259" key="4">
    <source>
        <dbReference type="PROSITE" id="PS50013"/>
    </source>
</evidence>
<dbReference type="InterPro" id="IPR008251">
    <property type="entry name" value="Chromo_shadow_dom"/>
</dbReference>
<name>A0AAV0XZ19_9HEMI</name>
<organism evidence="5 6">
    <name type="scientific">Macrosiphum euphorbiae</name>
    <name type="common">potato aphid</name>
    <dbReference type="NCBI Taxonomy" id="13131"/>
    <lineage>
        <taxon>Eukaryota</taxon>
        <taxon>Metazoa</taxon>
        <taxon>Ecdysozoa</taxon>
        <taxon>Arthropoda</taxon>
        <taxon>Hexapoda</taxon>
        <taxon>Insecta</taxon>
        <taxon>Pterygota</taxon>
        <taxon>Neoptera</taxon>
        <taxon>Paraneoptera</taxon>
        <taxon>Hemiptera</taxon>
        <taxon>Sternorrhyncha</taxon>
        <taxon>Aphidomorpha</taxon>
        <taxon>Aphidoidea</taxon>
        <taxon>Aphididae</taxon>
        <taxon>Macrosiphini</taxon>
        <taxon>Macrosiphum</taxon>
    </lineage>
</organism>
<keyword evidence="3" id="KW-0175">Coiled coil</keyword>
<dbReference type="InterPro" id="IPR000953">
    <property type="entry name" value="Chromo/chromo_shadow_dom"/>
</dbReference>
<comment type="caution">
    <text evidence="5">The sequence shown here is derived from an EMBL/GenBank/DDBJ whole genome shotgun (WGS) entry which is preliminary data.</text>
</comment>
<feature type="domain" description="Chromo" evidence="4">
    <location>
        <begin position="29"/>
        <end position="87"/>
    </location>
</feature>
<feature type="coiled-coil region" evidence="3">
    <location>
        <begin position="72"/>
        <end position="101"/>
    </location>
</feature>
<keyword evidence="2" id="KW-0539">Nucleus</keyword>
<dbReference type="Pfam" id="PF00385">
    <property type="entry name" value="Chromo"/>
    <property type="match status" value="1"/>
</dbReference>
<accession>A0AAV0XZ19</accession>
<dbReference type="GO" id="GO:0005634">
    <property type="term" value="C:nucleus"/>
    <property type="evidence" value="ECO:0007669"/>
    <property type="project" value="UniProtKB-SubCell"/>
</dbReference>
<sequence>MYFCSREKEIVGNIEPSGTAAEEDKQPKYCVELILDKRLNNNKVEYFLKWKGYGDRENCWVPEENLDCPSLLKTFEENLIREEKERKKREKRQKMAKLECVGSGVKRIRSNSTTSCASSDAHSVSAVVEPEKKYIEQVEVHDVSNVLEKIPDRILGASDTTGHLMFLIKWKGLEESDWIWAEEAKLMCPQLVIKFYESRFTWGKI</sequence>
<dbReference type="SMART" id="SM00300">
    <property type="entry name" value="ChSh"/>
    <property type="match status" value="1"/>
</dbReference>
<dbReference type="AlphaFoldDB" id="A0AAV0XZ19"/>
<evidence type="ECO:0000313" key="5">
    <source>
        <dbReference type="EMBL" id="CAI6373187.1"/>
    </source>
</evidence>
<dbReference type="Proteomes" id="UP001160148">
    <property type="component" value="Unassembled WGS sequence"/>
</dbReference>
<dbReference type="InterPro" id="IPR016197">
    <property type="entry name" value="Chromo-like_dom_sf"/>
</dbReference>
<feature type="domain" description="Chromo" evidence="4">
    <location>
        <begin position="149"/>
        <end position="205"/>
    </location>
</feature>
<reference evidence="5 6" key="1">
    <citation type="submission" date="2023-01" db="EMBL/GenBank/DDBJ databases">
        <authorList>
            <person name="Whitehead M."/>
        </authorList>
    </citation>
    <scope>NUCLEOTIDE SEQUENCE [LARGE SCALE GENOMIC DNA]</scope>
</reference>
<evidence type="ECO:0000256" key="3">
    <source>
        <dbReference type="SAM" id="Coils"/>
    </source>
</evidence>
<dbReference type="SUPFAM" id="SSF54160">
    <property type="entry name" value="Chromo domain-like"/>
    <property type="match status" value="2"/>
</dbReference>
<dbReference type="PROSITE" id="PS50013">
    <property type="entry name" value="CHROMO_2"/>
    <property type="match status" value="2"/>
</dbReference>
<evidence type="ECO:0000313" key="6">
    <source>
        <dbReference type="Proteomes" id="UP001160148"/>
    </source>
</evidence>
<proteinExistence type="predicted"/>
<evidence type="ECO:0000256" key="1">
    <source>
        <dbReference type="ARBA" id="ARBA00004123"/>
    </source>
</evidence>
<dbReference type="PANTHER" id="PTHR22812">
    <property type="entry name" value="CHROMOBOX PROTEIN"/>
    <property type="match status" value="1"/>
</dbReference>
<dbReference type="Pfam" id="PF01393">
    <property type="entry name" value="Chromo_shadow"/>
    <property type="match status" value="1"/>
</dbReference>
<evidence type="ECO:0000256" key="2">
    <source>
        <dbReference type="ARBA" id="ARBA00023242"/>
    </source>
</evidence>
<dbReference type="InterPro" id="IPR051219">
    <property type="entry name" value="Heterochromatin_chromo-domain"/>
</dbReference>
<dbReference type="Gene3D" id="2.40.50.40">
    <property type="match status" value="2"/>
</dbReference>
<dbReference type="CDD" id="cd00034">
    <property type="entry name" value="CSD"/>
    <property type="match status" value="1"/>
</dbReference>
<keyword evidence="6" id="KW-1185">Reference proteome</keyword>